<dbReference type="InterPro" id="IPR011047">
    <property type="entry name" value="Quinoprotein_ADH-like_sf"/>
</dbReference>
<feature type="transmembrane region" description="Helical" evidence="1">
    <location>
        <begin position="55"/>
        <end position="73"/>
    </location>
</feature>
<sequence>MARTRNVVRPSGAISPWPVAGPVAALIALPGGAAAGAILTGGVLWLLGLGDGSEVAYTIGGALGLWITWWPSLRAVRTHCLWAWTGTLVAAALVAPTAVLSSGESVRPVWSAPHDTQAGVSAVGSWYDDDGVVVRVREDTATAFQADDGGIAWSWSPPGRERICTLSRRTSGGIGVLGHTTDGKSCSAAIALDLGTGREIWRSAMASVDRVLADQVPDLIAVTGETVVLPEARGWRAIGLSDGTDRWRAATEEGCSPLLSDSDGRTVVTVDECGERAAPALATYAGRDGRRLSRGQVPAVGAPRFLMVLSAAPLTLWVHESDLRGTRAVLGYDERGDVRTTLPTDGPTGEIRILPGYSSAYLDVLEARPVRSAAVVGDTLVAAEVRSDDRRWVSSGNKPGYQSTRGRIAGFSLTSGTRLWSVDTDAEVEGVIRHEDEIWAIGGSKLTAVSSRTGLRTHEVATRETDTRFPTDLWILQSGGYALVHADGGSAAPVTVLR</sequence>
<dbReference type="KEGG" id="sgz:C0216_30215"/>
<feature type="transmembrane region" description="Helical" evidence="1">
    <location>
        <begin position="80"/>
        <end position="99"/>
    </location>
</feature>
<dbReference type="SUPFAM" id="SSF50998">
    <property type="entry name" value="Quinoprotein alcohol dehydrogenase-like"/>
    <property type="match status" value="1"/>
</dbReference>
<evidence type="ECO:0008006" key="4">
    <source>
        <dbReference type="Google" id="ProtNLM"/>
    </source>
</evidence>
<evidence type="ECO:0000313" key="3">
    <source>
        <dbReference type="Proteomes" id="UP000252004"/>
    </source>
</evidence>
<evidence type="ECO:0000256" key="1">
    <source>
        <dbReference type="SAM" id="Phobius"/>
    </source>
</evidence>
<accession>A0A344U8A3</accession>
<name>A0A344U8A3_9ACTN</name>
<keyword evidence="1" id="KW-1133">Transmembrane helix</keyword>
<keyword evidence="3" id="KW-1185">Reference proteome</keyword>
<reference evidence="2 3" key="1">
    <citation type="submission" date="2018-01" db="EMBL/GenBank/DDBJ databases">
        <title>Draft genome Sequence of streptomyces globosus LZH-48.</title>
        <authorList>
            <person name="Ran K."/>
            <person name="Li Z."/>
            <person name="Wei S."/>
            <person name="Dong R."/>
        </authorList>
    </citation>
    <scope>NUCLEOTIDE SEQUENCE [LARGE SCALE GENOMIC DNA]</scope>
    <source>
        <strain evidence="2 3">LZH-48</strain>
    </source>
</reference>
<dbReference type="InterPro" id="IPR015943">
    <property type="entry name" value="WD40/YVTN_repeat-like_dom_sf"/>
</dbReference>
<evidence type="ECO:0000313" key="2">
    <source>
        <dbReference type="EMBL" id="AXE27124.1"/>
    </source>
</evidence>
<organism evidence="2 3">
    <name type="scientific">Streptomyces globosus</name>
    <dbReference type="NCBI Taxonomy" id="68209"/>
    <lineage>
        <taxon>Bacteria</taxon>
        <taxon>Bacillati</taxon>
        <taxon>Actinomycetota</taxon>
        <taxon>Actinomycetes</taxon>
        <taxon>Kitasatosporales</taxon>
        <taxon>Streptomycetaceae</taxon>
        <taxon>Streptomyces</taxon>
    </lineage>
</organism>
<feature type="transmembrane region" description="Helical" evidence="1">
    <location>
        <begin position="21"/>
        <end position="49"/>
    </location>
</feature>
<dbReference type="AlphaFoldDB" id="A0A344U8A3"/>
<dbReference type="Gene3D" id="2.130.10.10">
    <property type="entry name" value="YVTN repeat-like/Quinoprotein amine dehydrogenase"/>
    <property type="match status" value="1"/>
</dbReference>
<dbReference type="EMBL" id="CP030862">
    <property type="protein sequence ID" value="AXE27124.1"/>
    <property type="molecule type" value="Genomic_DNA"/>
</dbReference>
<proteinExistence type="predicted"/>
<dbReference type="RefSeq" id="WP_114058293.1">
    <property type="nucleotide sequence ID" value="NZ_CP030862.1"/>
</dbReference>
<protein>
    <recommendedName>
        <fullName evidence="4">PQQ-binding-like beta-propeller repeat protein</fullName>
    </recommendedName>
</protein>
<keyword evidence="1" id="KW-0472">Membrane</keyword>
<gene>
    <name evidence="2" type="ORF">C0216_30215</name>
</gene>
<keyword evidence="1" id="KW-0812">Transmembrane</keyword>
<dbReference type="OrthoDB" id="4114175at2"/>
<dbReference type="Proteomes" id="UP000252004">
    <property type="component" value="Chromosome"/>
</dbReference>